<protein>
    <recommendedName>
        <fullName evidence="5">Ubiquitin-like domain-containing protein</fullName>
    </recommendedName>
</protein>
<keyword evidence="4" id="KW-1185">Reference proteome</keyword>
<name>A0ABD3W5W6_SINWO</name>
<dbReference type="PANTHER" id="PTHR47824:SF3">
    <property type="entry name" value="UBIQUITIN-LIKE DOMAIN-CONTAINING PROTEIN"/>
    <property type="match status" value="1"/>
</dbReference>
<dbReference type="PROSITE" id="PS50053">
    <property type="entry name" value="UBIQUITIN_2"/>
    <property type="match status" value="1"/>
</dbReference>
<proteinExistence type="predicted"/>
<sequence>MSSDAYEIVFSFDTTGSMYHCLTEVRGRLRDMVQLLKSKIPGIRIAIFCHGDYCDQKKYGYVTRHVNFTNDADTLCSFVDFVQGTGVHGKPAYELVMREVQEKLMWTDGSHRSLVLIGDTVPREAYDGKNWRNLDWRQETVQLRDMNVKIYAVQCGCCKTGTDEFFHYISSQTFGYHMNLTDFSQVEKLLLSICFLEAGLEDVVSGKPIQALIANIVSDKNSLTMLPKTTELDLDLEPVGMVCAKCGEGKLSEEFPPTTITDDCVHPPSICLRCVVGHVRKYNVCPHEECSQAVDDNNEQLLLFEVILDEMFLDYNKILEENLLPAHPDGDVIYVSTLTGDSEVFPYNERMTISQLKEKVKGKFKIDPKDRIILLYNEKRLKVKKGSGQQCTLSDFAVAKNSTIYVLVSLDRVAEDLDHVVFDFSWGFPDTHPDFLDASCFVFQQSKFTQLIDWNHPTDDYYLKGAIKHTQEITTSGGSTGHQKFDVYLKRLPSSITHIFFTLSSWKSPNLSAFTNPSLKFFDARDKDYNLCETTFTYALNSPAVIMCSVVRTGKEFLILEYGPEALVDGNAKRYNPIREKIEELIKESYDV</sequence>
<dbReference type="CDD" id="cd06974">
    <property type="entry name" value="TerD_like"/>
    <property type="match status" value="1"/>
</dbReference>
<dbReference type="InterPro" id="IPR029071">
    <property type="entry name" value="Ubiquitin-like_domsf"/>
</dbReference>
<dbReference type="InterPro" id="IPR002035">
    <property type="entry name" value="VWF_A"/>
</dbReference>
<dbReference type="CDD" id="cd00198">
    <property type="entry name" value="vWFA"/>
    <property type="match status" value="1"/>
</dbReference>
<dbReference type="InterPro" id="IPR036465">
    <property type="entry name" value="vWFA_dom_sf"/>
</dbReference>
<evidence type="ECO:0000259" key="2">
    <source>
        <dbReference type="PROSITE" id="PS50234"/>
    </source>
</evidence>
<organism evidence="3 4">
    <name type="scientific">Sinanodonta woodiana</name>
    <name type="common">Chinese pond mussel</name>
    <name type="synonym">Anodonta woodiana</name>
    <dbReference type="NCBI Taxonomy" id="1069815"/>
    <lineage>
        <taxon>Eukaryota</taxon>
        <taxon>Metazoa</taxon>
        <taxon>Spiralia</taxon>
        <taxon>Lophotrochozoa</taxon>
        <taxon>Mollusca</taxon>
        <taxon>Bivalvia</taxon>
        <taxon>Autobranchia</taxon>
        <taxon>Heteroconchia</taxon>
        <taxon>Palaeoheterodonta</taxon>
        <taxon>Unionida</taxon>
        <taxon>Unionoidea</taxon>
        <taxon>Unionidae</taxon>
        <taxon>Unioninae</taxon>
        <taxon>Sinanodonta</taxon>
    </lineage>
</organism>
<accession>A0ABD3W5W6</accession>
<dbReference type="EMBL" id="JBJQND010000008">
    <property type="protein sequence ID" value="KAL3869274.1"/>
    <property type="molecule type" value="Genomic_DNA"/>
</dbReference>
<reference evidence="3 4" key="1">
    <citation type="submission" date="2024-11" db="EMBL/GenBank/DDBJ databases">
        <title>Chromosome-level genome assembly of the freshwater bivalve Anodonta woodiana.</title>
        <authorList>
            <person name="Chen X."/>
        </authorList>
    </citation>
    <scope>NUCLEOTIDE SEQUENCE [LARGE SCALE GENOMIC DNA]</scope>
    <source>
        <strain evidence="3">MN2024</strain>
        <tissue evidence="3">Gills</tissue>
    </source>
</reference>
<comment type="caution">
    <text evidence="3">The sequence shown here is derived from an EMBL/GenBank/DDBJ whole genome shotgun (WGS) entry which is preliminary data.</text>
</comment>
<dbReference type="AlphaFoldDB" id="A0ABD3W5W6"/>
<gene>
    <name evidence="3" type="ORF">ACJMK2_041977</name>
</gene>
<dbReference type="InterPro" id="IPR000626">
    <property type="entry name" value="Ubiquitin-like_dom"/>
</dbReference>
<dbReference type="Gene3D" id="2.60.60.30">
    <property type="entry name" value="sav2460 like domains"/>
    <property type="match status" value="1"/>
</dbReference>
<dbReference type="Gene3D" id="3.40.50.410">
    <property type="entry name" value="von Willebrand factor, type A domain"/>
    <property type="match status" value="1"/>
</dbReference>
<dbReference type="SUPFAM" id="SSF54236">
    <property type="entry name" value="Ubiquitin-like"/>
    <property type="match status" value="1"/>
</dbReference>
<evidence type="ECO:0000259" key="1">
    <source>
        <dbReference type="PROSITE" id="PS50053"/>
    </source>
</evidence>
<evidence type="ECO:0000313" key="3">
    <source>
        <dbReference type="EMBL" id="KAL3869274.1"/>
    </source>
</evidence>
<dbReference type="Proteomes" id="UP001634394">
    <property type="component" value="Unassembled WGS sequence"/>
</dbReference>
<dbReference type="Gene3D" id="3.10.20.90">
    <property type="entry name" value="Phosphatidylinositol 3-kinase Catalytic Subunit, Chain A, domain 1"/>
    <property type="match status" value="1"/>
</dbReference>
<feature type="domain" description="Ubiquitin-like" evidence="1">
    <location>
        <begin position="333"/>
        <end position="409"/>
    </location>
</feature>
<evidence type="ECO:0008006" key="5">
    <source>
        <dbReference type="Google" id="ProtNLM"/>
    </source>
</evidence>
<dbReference type="PROSITE" id="PS50234">
    <property type="entry name" value="VWFA"/>
    <property type="match status" value="1"/>
</dbReference>
<dbReference type="Pfam" id="PF02342">
    <property type="entry name" value="TerD"/>
    <property type="match status" value="1"/>
</dbReference>
<dbReference type="SUPFAM" id="SSF53300">
    <property type="entry name" value="vWA-like"/>
    <property type="match status" value="1"/>
</dbReference>
<feature type="domain" description="VWFA" evidence="2">
    <location>
        <begin position="7"/>
        <end position="193"/>
    </location>
</feature>
<dbReference type="InterPro" id="IPR003325">
    <property type="entry name" value="TerD"/>
</dbReference>
<evidence type="ECO:0000313" key="4">
    <source>
        <dbReference type="Proteomes" id="UP001634394"/>
    </source>
</evidence>
<dbReference type="CDD" id="cd17039">
    <property type="entry name" value="Ubl_ubiquitin_like"/>
    <property type="match status" value="1"/>
</dbReference>
<dbReference type="PANTHER" id="PTHR47824">
    <property type="entry name" value="UBIQUITIN-LIKE DOMAIN-CONTAINING PROTEIN"/>
    <property type="match status" value="1"/>
</dbReference>